<name>A0A5S9IN12_UABAM</name>
<proteinExistence type="predicted"/>
<feature type="transmembrane region" description="Helical" evidence="1">
    <location>
        <begin position="54"/>
        <end position="72"/>
    </location>
</feature>
<evidence type="ECO:0000256" key="1">
    <source>
        <dbReference type="SAM" id="Phobius"/>
    </source>
</evidence>
<gene>
    <name evidence="2" type="ORF">UABAM_03274</name>
</gene>
<keyword evidence="1" id="KW-0812">Transmembrane</keyword>
<keyword evidence="1" id="KW-0472">Membrane</keyword>
<organism evidence="2 3">
    <name type="scientific">Uabimicrobium amorphum</name>
    <dbReference type="NCBI Taxonomy" id="2596890"/>
    <lineage>
        <taxon>Bacteria</taxon>
        <taxon>Pseudomonadati</taxon>
        <taxon>Planctomycetota</taxon>
        <taxon>Candidatus Uabimicrobiia</taxon>
        <taxon>Candidatus Uabimicrobiales</taxon>
        <taxon>Candidatus Uabimicrobiaceae</taxon>
        <taxon>Candidatus Uabimicrobium</taxon>
    </lineage>
</organism>
<dbReference type="KEGG" id="uam:UABAM_03274"/>
<evidence type="ECO:0000313" key="3">
    <source>
        <dbReference type="Proteomes" id="UP000326354"/>
    </source>
</evidence>
<reference evidence="2 3" key="1">
    <citation type="submission" date="2019-08" db="EMBL/GenBank/DDBJ databases">
        <title>Complete genome sequence of Candidatus Uab amorphum.</title>
        <authorList>
            <person name="Shiratori T."/>
            <person name="Suzuki S."/>
            <person name="Kakizawa Y."/>
            <person name="Ishida K."/>
        </authorList>
    </citation>
    <scope>NUCLEOTIDE SEQUENCE [LARGE SCALE GENOMIC DNA]</scope>
    <source>
        <strain evidence="2 3">SRT547</strain>
    </source>
</reference>
<dbReference type="Proteomes" id="UP000326354">
    <property type="component" value="Chromosome"/>
</dbReference>
<dbReference type="EMBL" id="AP019860">
    <property type="protein sequence ID" value="BBM84913.1"/>
    <property type="molecule type" value="Genomic_DNA"/>
</dbReference>
<sequence length="73" mass="8790">MFGWWQSLPEYWQTLVYQYTVGGCIFFFMIFWALKTKALKMSSKQDRNTLKTLIFGFVFFLGVHSIWTYLVTK</sequence>
<accession>A0A5S9IN12</accession>
<protein>
    <submittedName>
        <fullName evidence="2">Uncharacterized protein</fullName>
    </submittedName>
</protein>
<keyword evidence="1" id="KW-1133">Transmembrane helix</keyword>
<evidence type="ECO:0000313" key="2">
    <source>
        <dbReference type="EMBL" id="BBM84913.1"/>
    </source>
</evidence>
<dbReference type="AlphaFoldDB" id="A0A5S9IN12"/>
<keyword evidence="3" id="KW-1185">Reference proteome</keyword>
<feature type="transmembrane region" description="Helical" evidence="1">
    <location>
        <begin position="15"/>
        <end position="34"/>
    </location>
</feature>